<sequence length="537" mass="61047">MKEKPSSRFREIIMVFAKYGFGYIFDRKDEEQKKSPANLRKSFEDLGPTFIKIGQILSTRPDLLPKEYIDELVKLQDSAIVENFDDMKLVFEKSLNTTIDESFQYLNRAPIASASIAQVYEGILKDGREVVLKIQRPKIYEKIIKDIAILMKILKIAEGRINIPIIDPIEALEEIKFTTIQELDFISEAGNIEKFSELNKNTAPIYAPYVVRELLSDKVLVLENIDGIKINDIKELEQNGYDINDIADKLTLAFCKHIFEDGFFHGDPHPGNLLISEGKICFIDFGIVGQLSDNMKKWLNIAMIAIATHDKEKLVNCILAIAIKKGKVNKVDIYDSVSYIFDVYLETSIKNIKISELVQEIWNITRENNIQLPRELVSLTRSLILLEGVIAYLDPDLEIVNVIANFMKSNNRTTILRCLEKEELIISLYCFTRDSMKIPTKTIEVLNKLSDGKLTLDIRINEIDEIIKQANKMVNRLTEGVVIAALILSSSLIISNDVKPLYRGISIIGIGGYAIAFMLAIKVLISMSRANECRKKK</sequence>
<evidence type="ECO:0000313" key="5">
    <source>
        <dbReference type="Proteomes" id="UP000220840"/>
    </source>
</evidence>
<dbReference type="GO" id="GO:0004672">
    <property type="term" value="F:protein kinase activity"/>
    <property type="evidence" value="ECO:0007669"/>
    <property type="project" value="InterPro"/>
</dbReference>
<protein>
    <submittedName>
        <fullName evidence="4">Protein kinase</fullName>
    </submittedName>
</protein>
<dbReference type="Proteomes" id="UP000220840">
    <property type="component" value="Unassembled WGS sequence"/>
</dbReference>
<proteinExistence type="inferred from homology"/>
<feature type="domain" description="Protein kinase" evidence="3">
    <location>
        <begin position="105"/>
        <end position="425"/>
    </location>
</feature>
<dbReference type="InterPro" id="IPR011009">
    <property type="entry name" value="Kinase-like_dom_sf"/>
</dbReference>
<dbReference type="RefSeq" id="WP_058293170.1">
    <property type="nucleotide sequence ID" value="NZ_CAMRXG010000012.1"/>
</dbReference>
<keyword evidence="2" id="KW-0472">Membrane</keyword>
<dbReference type="CDD" id="cd05121">
    <property type="entry name" value="ABC1_ADCK3-like"/>
    <property type="match status" value="1"/>
</dbReference>
<keyword evidence="5" id="KW-1185">Reference proteome</keyword>
<organism evidence="4 5">
    <name type="scientific">Clostridium neonatale</name>
    <dbReference type="NCBI Taxonomy" id="137838"/>
    <lineage>
        <taxon>Bacteria</taxon>
        <taxon>Bacillati</taxon>
        <taxon>Bacillota</taxon>
        <taxon>Clostridia</taxon>
        <taxon>Eubacteriales</taxon>
        <taxon>Clostridiaceae</taxon>
        <taxon>Clostridium</taxon>
    </lineage>
</organism>
<accession>A0A2A7MB77</accession>
<evidence type="ECO:0000259" key="3">
    <source>
        <dbReference type="PROSITE" id="PS50011"/>
    </source>
</evidence>
<dbReference type="PANTHER" id="PTHR10566">
    <property type="entry name" value="CHAPERONE-ACTIVITY OF BC1 COMPLEX CABC1 -RELATED"/>
    <property type="match status" value="1"/>
</dbReference>
<keyword evidence="4" id="KW-0808">Transferase</keyword>
<reference evidence="4 5" key="1">
    <citation type="submission" date="2017-10" db="EMBL/GenBank/DDBJ databases">
        <title>Effective Description of Clostridium neonatale sp. nov. linked to necrotizing enterocolitis in neonates and a clarification of species assignable to the genus Clostridium (Prazmowski 1880) emend. Lawson and Rainey 2016.</title>
        <authorList>
            <person name="Bernard K."/>
            <person name="Burdz T."/>
            <person name="Wiebe D."/>
            <person name="Balcewich B."/>
            <person name="Alfa M."/>
            <person name="Bernier A.-M."/>
        </authorList>
    </citation>
    <scope>NUCLEOTIDE SEQUENCE [LARGE SCALE GENOMIC DNA]</scope>
    <source>
        <strain evidence="4 5">LCDC99A005</strain>
    </source>
</reference>
<dbReference type="InterPro" id="IPR000719">
    <property type="entry name" value="Prot_kinase_dom"/>
</dbReference>
<dbReference type="PROSITE" id="PS50011">
    <property type="entry name" value="PROTEIN_KINASE_DOM"/>
    <property type="match status" value="1"/>
</dbReference>
<dbReference type="SUPFAM" id="SSF56112">
    <property type="entry name" value="Protein kinase-like (PK-like)"/>
    <property type="match status" value="1"/>
</dbReference>
<name>A0A2A7MB77_9CLOT</name>
<evidence type="ECO:0000313" key="4">
    <source>
        <dbReference type="EMBL" id="PEG28984.1"/>
    </source>
</evidence>
<comment type="similarity">
    <text evidence="1">Belongs to the protein kinase superfamily. ADCK protein kinase family.</text>
</comment>
<feature type="transmembrane region" description="Helical" evidence="2">
    <location>
        <begin position="477"/>
        <end position="495"/>
    </location>
</feature>
<dbReference type="InterPro" id="IPR050154">
    <property type="entry name" value="UbiB_kinase"/>
</dbReference>
<keyword evidence="2" id="KW-0812">Transmembrane</keyword>
<dbReference type="Pfam" id="PF03109">
    <property type="entry name" value="ABC1"/>
    <property type="match status" value="1"/>
</dbReference>
<feature type="transmembrane region" description="Helical" evidence="2">
    <location>
        <begin position="501"/>
        <end position="525"/>
    </location>
</feature>
<keyword evidence="2" id="KW-1133">Transmembrane helix</keyword>
<dbReference type="EMBL" id="PDCJ01000006">
    <property type="protein sequence ID" value="PEG28984.1"/>
    <property type="molecule type" value="Genomic_DNA"/>
</dbReference>
<dbReference type="AlphaFoldDB" id="A0A2A7MB77"/>
<evidence type="ECO:0000256" key="1">
    <source>
        <dbReference type="ARBA" id="ARBA00009670"/>
    </source>
</evidence>
<comment type="caution">
    <text evidence="4">The sequence shown here is derived from an EMBL/GenBank/DDBJ whole genome shotgun (WGS) entry which is preliminary data.</text>
</comment>
<keyword evidence="4" id="KW-0418">Kinase</keyword>
<evidence type="ECO:0000256" key="2">
    <source>
        <dbReference type="SAM" id="Phobius"/>
    </source>
</evidence>
<dbReference type="PANTHER" id="PTHR10566:SF113">
    <property type="entry name" value="PROTEIN ACTIVITY OF BC1 COMPLEX KINASE 7, CHLOROPLASTIC"/>
    <property type="match status" value="1"/>
</dbReference>
<dbReference type="STRING" id="137838.GCA_001458595_00160"/>
<dbReference type="GO" id="GO:0005524">
    <property type="term" value="F:ATP binding"/>
    <property type="evidence" value="ECO:0007669"/>
    <property type="project" value="InterPro"/>
</dbReference>
<dbReference type="InterPro" id="IPR004147">
    <property type="entry name" value="ABC1_dom"/>
</dbReference>
<dbReference type="Gene3D" id="1.10.510.10">
    <property type="entry name" value="Transferase(Phosphotransferase) domain 1"/>
    <property type="match status" value="1"/>
</dbReference>
<gene>
    <name evidence="4" type="ORF">CQ394_20255</name>
</gene>
<dbReference type="OrthoDB" id="9795390at2"/>